<dbReference type="GO" id="GO:0003677">
    <property type="term" value="F:DNA binding"/>
    <property type="evidence" value="ECO:0007669"/>
    <property type="project" value="UniProtKB-KW"/>
</dbReference>
<evidence type="ECO:0000256" key="3">
    <source>
        <dbReference type="ARBA" id="ARBA00022737"/>
    </source>
</evidence>
<keyword evidence="6" id="KW-0238">DNA-binding</keyword>
<keyword evidence="11" id="KW-1185">Reference proteome</keyword>
<dbReference type="FunFam" id="3.30.160.60:FF:000557">
    <property type="entry name" value="zinc finger and SCAN domain-containing protein 29"/>
    <property type="match status" value="1"/>
</dbReference>
<dbReference type="AlphaFoldDB" id="A0AAV4MHB8"/>
<organism evidence="10 11">
    <name type="scientific">Caerostris extrusa</name>
    <name type="common">Bark spider</name>
    <name type="synonym">Caerostris bankana</name>
    <dbReference type="NCBI Taxonomy" id="172846"/>
    <lineage>
        <taxon>Eukaryota</taxon>
        <taxon>Metazoa</taxon>
        <taxon>Ecdysozoa</taxon>
        <taxon>Arthropoda</taxon>
        <taxon>Chelicerata</taxon>
        <taxon>Arachnida</taxon>
        <taxon>Araneae</taxon>
        <taxon>Araneomorphae</taxon>
        <taxon>Entelegynae</taxon>
        <taxon>Araneoidea</taxon>
        <taxon>Araneidae</taxon>
        <taxon>Caerostris</taxon>
    </lineage>
</organism>
<dbReference type="Pfam" id="PF00096">
    <property type="entry name" value="zf-C2H2"/>
    <property type="match status" value="1"/>
</dbReference>
<dbReference type="PANTHER" id="PTHR24404">
    <property type="entry name" value="ZINC FINGER PROTEIN"/>
    <property type="match status" value="1"/>
</dbReference>
<evidence type="ECO:0000256" key="4">
    <source>
        <dbReference type="ARBA" id="ARBA00022771"/>
    </source>
</evidence>
<dbReference type="PROSITE" id="PS50157">
    <property type="entry name" value="ZINC_FINGER_C2H2_2"/>
    <property type="match status" value="1"/>
</dbReference>
<accession>A0AAV4MHB8</accession>
<evidence type="ECO:0000256" key="2">
    <source>
        <dbReference type="ARBA" id="ARBA00022723"/>
    </source>
</evidence>
<comment type="caution">
    <text evidence="10">The sequence shown here is derived from an EMBL/GenBank/DDBJ whole genome shotgun (WGS) entry which is preliminary data.</text>
</comment>
<feature type="domain" description="C2H2-type" evidence="9">
    <location>
        <begin position="10"/>
        <end position="37"/>
    </location>
</feature>
<dbReference type="Gene3D" id="3.30.160.60">
    <property type="entry name" value="Classic Zinc Finger"/>
    <property type="match status" value="2"/>
</dbReference>
<dbReference type="InterPro" id="IPR050589">
    <property type="entry name" value="Ikaros_C2H2-ZF"/>
</dbReference>
<evidence type="ECO:0000313" key="11">
    <source>
        <dbReference type="Proteomes" id="UP001054945"/>
    </source>
</evidence>
<evidence type="ECO:0000256" key="6">
    <source>
        <dbReference type="ARBA" id="ARBA00023125"/>
    </source>
</evidence>
<dbReference type="GO" id="GO:0008270">
    <property type="term" value="F:zinc ion binding"/>
    <property type="evidence" value="ECO:0007669"/>
    <property type="project" value="UniProtKB-KW"/>
</dbReference>
<dbReference type="PROSITE" id="PS00028">
    <property type="entry name" value="ZINC_FINGER_C2H2_1"/>
    <property type="match status" value="1"/>
</dbReference>
<dbReference type="Proteomes" id="UP001054945">
    <property type="component" value="Unassembled WGS sequence"/>
</dbReference>
<keyword evidence="5" id="KW-0862">Zinc</keyword>
<dbReference type="EMBL" id="BPLR01019803">
    <property type="protein sequence ID" value="GIX71904.1"/>
    <property type="molecule type" value="Genomic_DNA"/>
</dbReference>
<keyword evidence="3" id="KW-0677">Repeat</keyword>
<protein>
    <recommendedName>
        <fullName evidence="9">C2H2-type domain-containing protein</fullName>
    </recommendedName>
</protein>
<keyword evidence="2" id="KW-0479">Metal-binding</keyword>
<keyword evidence="4 8" id="KW-0863">Zinc-finger</keyword>
<name>A0AAV4MHB8_CAEEX</name>
<evidence type="ECO:0000313" key="10">
    <source>
        <dbReference type="EMBL" id="GIX71904.1"/>
    </source>
</evidence>
<evidence type="ECO:0000256" key="5">
    <source>
        <dbReference type="ARBA" id="ARBA00022833"/>
    </source>
</evidence>
<dbReference type="InterPro" id="IPR013087">
    <property type="entry name" value="Znf_C2H2_type"/>
</dbReference>
<sequence length="89" mass="10469">MRVHTGEKPYTCEICQKSFAHSSGLLQHAGVHSAEKTHRCDYCDFKTAHESSLKDHLLRWHSEHKEECPLCCNDFYSKEPLHFHKCKRK</sequence>
<evidence type="ECO:0000256" key="8">
    <source>
        <dbReference type="PROSITE-ProRule" id="PRU00042"/>
    </source>
</evidence>
<dbReference type="GO" id="GO:0005634">
    <property type="term" value="C:nucleus"/>
    <property type="evidence" value="ECO:0007669"/>
    <property type="project" value="UniProtKB-SubCell"/>
</dbReference>
<proteinExistence type="predicted"/>
<dbReference type="SUPFAM" id="SSF57667">
    <property type="entry name" value="beta-beta-alpha zinc fingers"/>
    <property type="match status" value="2"/>
</dbReference>
<comment type="subcellular location">
    <subcellularLocation>
        <location evidence="1">Nucleus</location>
    </subcellularLocation>
</comment>
<dbReference type="InterPro" id="IPR036236">
    <property type="entry name" value="Znf_C2H2_sf"/>
</dbReference>
<gene>
    <name evidence="10" type="ORF">CEXT_419271</name>
</gene>
<reference evidence="10 11" key="1">
    <citation type="submission" date="2021-06" db="EMBL/GenBank/DDBJ databases">
        <title>Caerostris extrusa draft genome.</title>
        <authorList>
            <person name="Kono N."/>
            <person name="Arakawa K."/>
        </authorList>
    </citation>
    <scope>NUCLEOTIDE SEQUENCE [LARGE SCALE GENOMIC DNA]</scope>
</reference>
<evidence type="ECO:0000259" key="9">
    <source>
        <dbReference type="PROSITE" id="PS50157"/>
    </source>
</evidence>
<evidence type="ECO:0000256" key="7">
    <source>
        <dbReference type="ARBA" id="ARBA00023242"/>
    </source>
</evidence>
<evidence type="ECO:0000256" key="1">
    <source>
        <dbReference type="ARBA" id="ARBA00004123"/>
    </source>
</evidence>
<dbReference type="SMART" id="SM00355">
    <property type="entry name" value="ZnF_C2H2"/>
    <property type="match status" value="2"/>
</dbReference>
<keyword evidence="7" id="KW-0539">Nucleus</keyword>